<dbReference type="InterPro" id="IPR014151">
    <property type="entry name" value="DNA_helicase_AddA"/>
</dbReference>
<keyword evidence="2 15" id="KW-0547">Nucleotide-binding</keyword>
<dbReference type="InterPro" id="IPR011604">
    <property type="entry name" value="PDDEXK-like_dom_sf"/>
</dbReference>
<dbReference type="SUPFAM" id="SSF52980">
    <property type="entry name" value="Restriction endonuclease-like"/>
    <property type="match status" value="1"/>
</dbReference>
<evidence type="ECO:0000256" key="16">
    <source>
        <dbReference type="SAM" id="MobiDB-lite"/>
    </source>
</evidence>
<evidence type="ECO:0000256" key="14">
    <source>
        <dbReference type="ARBA" id="ARBA00048988"/>
    </source>
</evidence>
<dbReference type="PROSITE" id="PS51217">
    <property type="entry name" value="UVRD_HELICASE_CTER"/>
    <property type="match status" value="1"/>
</dbReference>
<keyword evidence="10" id="KW-0413">Isomerase</keyword>
<keyword evidence="6" id="KW-0269">Exonuclease</keyword>
<feature type="domain" description="UvrD-like helicase C-terminal" evidence="18">
    <location>
        <begin position="514"/>
        <end position="792"/>
    </location>
</feature>
<comment type="caution">
    <text evidence="19">The sequence shown here is derived from an EMBL/GenBank/DDBJ whole genome shotgun (WGS) entry which is preliminary data.</text>
</comment>
<gene>
    <name evidence="19" type="ORF">GCM10007854_22780</name>
</gene>
<evidence type="ECO:0000256" key="5">
    <source>
        <dbReference type="ARBA" id="ARBA00022806"/>
    </source>
</evidence>
<evidence type="ECO:0000256" key="2">
    <source>
        <dbReference type="ARBA" id="ARBA00022741"/>
    </source>
</evidence>
<dbReference type="NCBIfam" id="TIGR02784">
    <property type="entry name" value="addA_alphas"/>
    <property type="match status" value="1"/>
</dbReference>
<feature type="region of interest" description="Disordered" evidence="16">
    <location>
        <begin position="535"/>
        <end position="554"/>
    </location>
</feature>
<keyword evidence="5 15" id="KW-0347">Helicase</keyword>
<dbReference type="InterPro" id="IPR038726">
    <property type="entry name" value="PDDEXK_AddAB-type"/>
</dbReference>
<dbReference type="InterPro" id="IPR000212">
    <property type="entry name" value="DNA_helicase_UvrD/REP"/>
</dbReference>
<dbReference type="Pfam" id="PF13361">
    <property type="entry name" value="UvrD_C"/>
    <property type="match status" value="1"/>
</dbReference>
<comment type="catalytic activity">
    <reaction evidence="14">
        <text>ATP + H2O = ADP + phosphate + H(+)</text>
        <dbReference type="Rhea" id="RHEA:13065"/>
        <dbReference type="ChEBI" id="CHEBI:15377"/>
        <dbReference type="ChEBI" id="CHEBI:15378"/>
        <dbReference type="ChEBI" id="CHEBI:30616"/>
        <dbReference type="ChEBI" id="CHEBI:43474"/>
        <dbReference type="ChEBI" id="CHEBI:456216"/>
        <dbReference type="EC" id="5.6.2.4"/>
    </reaction>
</comment>
<keyword evidence="3" id="KW-0227">DNA damage</keyword>
<organism evidence="19 20">
    <name type="scientific">Algimonas porphyrae</name>
    <dbReference type="NCBI Taxonomy" id="1128113"/>
    <lineage>
        <taxon>Bacteria</taxon>
        <taxon>Pseudomonadati</taxon>
        <taxon>Pseudomonadota</taxon>
        <taxon>Alphaproteobacteria</taxon>
        <taxon>Maricaulales</taxon>
        <taxon>Robiginitomaculaceae</taxon>
        <taxon>Algimonas</taxon>
    </lineage>
</organism>
<dbReference type="InterPro" id="IPR027417">
    <property type="entry name" value="P-loop_NTPase"/>
</dbReference>
<keyword evidence="9" id="KW-0234">DNA repair</keyword>
<reference evidence="19" key="1">
    <citation type="journal article" date="2014" name="Int. J. Syst. Evol. Microbiol.">
        <title>Complete genome of a new Firmicutes species belonging to the dominant human colonic microbiota ('Ruminococcus bicirculans') reveals two chromosomes and a selective capacity to utilize plant glucans.</title>
        <authorList>
            <consortium name="NISC Comparative Sequencing Program"/>
            <person name="Wegmann U."/>
            <person name="Louis P."/>
            <person name="Goesmann A."/>
            <person name="Henrissat B."/>
            <person name="Duncan S.H."/>
            <person name="Flint H.J."/>
        </authorList>
    </citation>
    <scope>NUCLEOTIDE SEQUENCE</scope>
    <source>
        <strain evidence="19">NBRC 108216</strain>
    </source>
</reference>
<keyword evidence="20" id="KW-1185">Reference proteome</keyword>
<dbReference type="GO" id="GO:0004386">
    <property type="term" value="F:helicase activity"/>
    <property type="evidence" value="ECO:0007669"/>
    <property type="project" value="UniProtKB-KW"/>
</dbReference>
<dbReference type="RefSeq" id="WP_284372742.1">
    <property type="nucleotide sequence ID" value="NZ_BSNJ01000005.1"/>
</dbReference>
<evidence type="ECO:0000259" key="17">
    <source>
        <dbReference type="PROSITE" id="PS51198"/>
    </source>
</evidence>
<dbReference type="EMBL" id="BSNJ01000005">
    <property type="protein sequence ID" value="GLQ21323.1"/>
    <property type="molecule type" value="Genomic_DNA"/>
</dbReference>
<evidence type="ECO:0000256" key="6">
    <source>
        <dbReference type="ARBA" id="ARBA00022839"/>
    </source>
</evidence>
<accession>A0ABQ5V3B1</accession>
<feature type="domain" description="UvrD-like helicase ATP-binding" evidence="17">
    <location>
        <begin position="6"/>
        <end position="479"/>
    </location>
</feature>
<evidence type="ECO:0000256" key="10">
    <source>
        <dbReference type="ARBA" id="ARBA00023235"/>
    </source>
</evidence>
<dbReference type="InterPro" id="IPR014017">
    <property type="entry name" value="DNA_helicase_UvrD-like_C"/>
</dbReference>
<evidence type="ECO:0000256" key="7">
    <source>
        <dbReference type="ARBA" id="ARBA00022840"/>
    </source>
</evidence>
<evidence type="ECO:0000313" key="19">
    <source>
        <dbReference type="EMBL" id="GLQ21323.1"/>
    </source>
</evidence>
<dbReference type="PANTHER" id="PTHR11070">
    <property type="entry name" value="UVRD / RECB / PCRA DNA HELICASE FAMILY MEMBER"/>
    <property type="match status" value="1"/>
</dbReference>
<evidence type="ECO:0000313" key="20">
    <source>
        <dbReference type="Proteomes" id="UP001161390"/>
    </source>
</evidence>
<sequence length="1147" mass="125810">MTRLTIPEATERQRDAANPALPKIVNANAGSGKTKVLVDRVSRILLQGTNPDKILCITYTRAAASEMQERLYDKLSAWSVAPDAALKDALEKLYGQPFDHIRPTLDIARVRTLFARALETPEGLKVMTIHAFCERIIQRFPIEAGIMPGFEPLDDPEVRTLLVDGRAQLLALGREDRSVRNALHHMAAAKADATIDGLIFAAARNVDRLQAWTDAGGVAPFRAESGLSPDDSVASIAEAAWHATDMARVRAVAALCQTSKAKAAQDFVARVAALDAMDDPVAAFHLYSDVFLKQDGDPRARVLVKAVTDIDPFISADSPEAARVLAAQTRIKACRIAEMSEALLTLGRALGDIYQRDKHAARGLDFNDLILKTRDLLKRRDVSEWVAYKLDGGIDHVLLDEAQDTSPEQWEIIDALTQDFRQDSPDRDGPDRAFFAVGDPKQSIYRFQGAAPEIFMDSVRTRTAPGDSPVELRMSFRSAQQVLDVVDALFLDQGGLQAMFDADARPEPTDLVRHDAARQDPGLVELWPLTPKAEAVADREPWDTTPVDAQGDGDPRVRLAREMASTIAHWIESGEAVFDRKLNALRPIHAGDVLILVQKRIGGLFNALIKALKDEGLPVAGADRLVLQEALIVRDLLALTRFVLLPQDDLSLAEALKSPLFGLDDEALFSLCVDREGTLWEAVQSRDPALTAALNALQADGGLAPYEFYARLLDRVSPQGLTYREALLRRLGLESREALDAFLSIALSHQQREAPSLQRFLQAFTANDVEIKRDKDPAGRDVRVMTVHGAKGLEAPVVFLPDTTRAPRASSGGLIKAGESYILAPSSTESTPLVDRYKAENDAEELREYMRLLYVAMTRAESRLVVCGYFHGRNDPGYQDGSWYDWVARTLRALDGTAPFATPFDISEPGGLRYGSRPDRADARVDGPTVQATSLPDWIHRAASPEIAQTASASPSTLLTRTEPVGSSPGGERFIRGILIHRLLEILPDHAPAQRTALAEKMLADHLALSQADRTIIQSEVFAVLDDPAFAPVFAPGSRAEVSLSGRVRSIRGGSVALNAQVDRLNVTDDTVYLVDYKSNRTRPETDADIDIVYLAQMAAYRELAQAIWPDHTIRCGLLWTHGPRLTWLHDNAMDAALTAVNTLPTS</sequence>
<evidence type="ECO:0000256" key="4">
    <source>
        <dbReference type="ARBA" id="ARBA00022801"/>
    </source>
</evidence>
<keyword evidence="1" id="KW-0540">Nuclease</keyword>
<evidence type="ECO:0000256" key="13">
    <source>
        <dbReference type="ARBA" id="ARBA00034923"/>
    </source>
</evidence>
<dbReference type="Pfam" id="PF00580">
    <property type="entry name" value="UvrD-helicase"/>
    <property type="match status" value="1"/>
</dbReference>
<feature type="binding site" evidence="15">
    <location>
        <begin position="27"/>
        <end position="34"/>
    </location>
    <ligand>
        <name>ATP</name>
        <dbReference type="ChEBI" id="CHEBI:30616"/>
    </ligand>
</feature>
<dbReference type="InterPro" id="IPR014016">
    <property type="entry name" value="UvrD-like_ATP-bd"/>
</dbReference>
<evidence type="ECO:0000256" key="15">
    <source>
        <dbReference type="PROSITE-ProRule" id="PRU00560"/>
    </source>
</evidence>
<dbReference type="PROSITE" id="PS51198">
    <property type="entry name" value="UVRD_HELICASE_ATP_BIND"/>
    <property type="match status" value="1"/>
</dbReference>
<evidence type="ECO:0000256" key="8">
    <source>
        <dbReference type="ARBA" id="ARBA00023125"/>
    </source>
</evidence>
<evidence type="ECO:0000256" key="9">
    <source>
        <dbReference type="ARBA" id="ARBA00023204"/>
    </source>
</evidence>
<evidence type="ECO:0000256" key="3">
    <source>
        <dbReference type="ARBA" id="ARBA00022763"/>
    </source>
</evidence>
<proteinExistence type="predicted"/>
<dbReference type="SUPFAM" id="SSF52540">
    <property type="entry name" value="P-loop containing nucleoside triphosphate hydrolases"/>
    <property type="match status" value="1"/>
</dbReference>
<dbReference type="PANTHER" id="PTHR11070:SF2">
    <property type="entry name" value="ATP-DEPENDENT DNA HELICASE SRS2"/>
    <property type="match status" value="1"/>
</dbReference>
<keyword evidence="4 15" id="KW-0378">Hydrolase</keyword>
<protein>
    <recommendedName>
        <fullName evidence="12">DNA 3'-5' helicase</fullName>
        <ecNumber evidence="12">5.6.2.4</ecNumber>
    </recommendedName>
    <alternativeName>
        <fullName evidence="13">DNA 3'-5' helicase II</fullName>
    </alternativeName>
</protein>
<evidence type="ECO:0000256" key="11">
    <source>
        <dbReference type="ARBA" id="ARBA00034617"/>
    </source>
</evidence>
<dbReference type="Gene3D" id="3.40.50.300">
    <property type="entry name" value="P-loop containing nucleotide triphosphate hydrolases"/>
    <property type="match status" value="4"/>
</dbReference>
<reference evidence="19" key="2">
    <citation type="submission" date="2023-01" db="EMBL/GenBank/DDBJ databases">
        <title>Draft genome sequence of Algimonas porphyrae strain NBRC 108216.</title>
        <authorList>
            <person name="Sun Q."/>
            <person name="Mori K."/>
        </authorList>
    </citation>
    <scope>NUCLEOTIDE SEQUENCE</scope>
    <source>
        <strain evidence="19">NBRC 108216</strain>
    </source>
</reference>
<evidence type="ECO:0000256" key="12">
    <source>
        <dbReference type="ARBA" id="ARBA00034808"/>
    </source>
</evidence>
<keyword evidence="7 15" id="KW-0067">ATP-binding</keyword>
<evidence type="ECO:0000259" key="18">
    <source>
        <dbReference type="PROSITE" id="PS51217"/>
    </source>
</evidence>
<dbReference type="Proteomes" id="UP001161390">
    <property type="component" value="Unassembled WGS sequence"/>
</dbReference>
<dbReference type="EC" id="5.6.2.4" evidence="12"/>
<dbReference type="InterPro" id="IPR011335">
    <property type="entry name" value="Restrct_endonuc-II-like"/>
</dbReference>
<dbReference type="Pfam" id="PF12705">
    <property type="entry name" value="PDDEXK_1"/>
    <property type="match status" value="1"/>
</dbReference>
<dbReference type="Gene3D" id="3.90.320.10">
    <property type="match status" value="1"/>
</dbReference>
<comment type="catalytic activity">
    <reaction evidence="11">
        <text>Couples ATP hydrolysis with the unwinding of duplex DNA by translocating in the 3'-5' direction.</text>
        <dbReference type="EC" id="5.6.2.4"/>
    </reaction>
</comment>
<keyword evidence="8" id="KW-0238">DNA-binding</keyword>
<evidence type="ECO:0000256" key="1">
    <source>
        <dbReference type="ARBA" id="ARBA00022722"/>
    </source>
</evidence>
<name>A0ABQ5V3B1_9PROT</name>